<keyword evidence="4 6" id="KW-0238">DNA-binding</keyword>
<dbReference type="PROSITE" id="PS51755">
    <property type="entry name" value="OMPR_PHOB"/>
    <property type="match status" value="1"/>
</dbReference>
<evidence type="ECO:0000313" key="9">
    <source>
        <dbReference type="EMBL" id="MFI5682219.1"/>
    </source>
</evidence>
<dbReference type="InterPro" id="IPR005158">
    <property type="entry name" value="BTAD"/>
</dbReference>
<dbReference type="InterPro" id="IPR029787">
    <property type="entry name" value="Nucleotide_cyclase"/>
</dbReference>
<evidence type="ECO:0000259" key="8">
    <source>
        <dbReference type="PROSITE" id="PS51755"/>
    </source>
</evidence>
<evidence type="ECO:0000256" key="1">
    <source>
        <dbReference type="ARBA" id="ARBA00005820"/>
    </source>
</evidence>
<dbReference type="InterPro" id="IPR036388">
    <property type="entry name" value="WH-like_DNA-bd_sf"/>
</dbReference>
<dbReference type="SUPFAM" id="SSF48452">
    <property type="entry name" value="TPR-like"/>
    <property type="match status" value="1"/>
</dbReference>
<dbReference type="EMBL" id="JBITDC010000048">
    <property type="protein sequence ID" value="MFI5682219.1"/>
    <property type="molecule type" value="Genomic_DNA"/>
</dbReference>
<dbReference type="InterPro" id="IPR027417">
    <property type="entry name" value="P-loop_NTPase"/>
</dbReference>
<dbReference type="PANTHER" id="PTHR35807:SF1">
    <property type="entry name" value="TRANSCRIPTIONAL REGULATOR REDD"/>
    <property type="match status" value="1"/>
</dbReference>
<dbReference type="PANTHER" id="PTHR35807">
    <property type="entry name" value="TRANSCRIPTIONAL REGULATOR REDD-RELATED"/>
    <property type="match status" value="1"/>
</dbReference>
<keyword evidence="5" id="KW-0804">Transcription</keyword>
<proteinExistence type="inferred from homology"/>
<evidence type="ECO:0000256" key="2">
    <source>
        <dbReference type="ARBA" id="ARBA00023012"/>
    </source>
</evidence>
<keyword evidence="10" id="KW-1185">Reference proteome</keyword>
<gene>
    <name evidence="9" type="ORF">ACIA8P_48165</name>
</gene>
<comment type="caution">
    <text evidence="9">The sequence shown here is derived from an EMBL/GenBank/DDBJ whole genome shotgun (WGS) entry which is preliminary data.</text>
</comment>
<dbReference type="Pfam" id="PF13191">
    <property type="entry name" value="AAA_16"/>
    <property type="match status" value="1"/>
</dbReference>
<evidence type="ECO:0000313" key="10">
    <source>
        <dbReference type="Proteomes" id="UP001612415"/>
    </source>
</evidence>
<dbReference type="Gene3D" id="1.10.10.10">
    <property type="entry name" value="Winged helix-like DNA-binding domain superfamily/Winged helix DNA-binding domain"/>
    <property type="match status" value="1"/>
</dbReference>
<evidence type="ECO:0000256" key="6">
    <source>
        <dbReference type="PROSITE-ProRule" id="PRU01091"/>
    </source>
</evidence>
<dbReference type="RefSeq" id="WP_398663512.1">
    <property type="nucleotide sequence ID" value="NZ_JBITDC010000048.1"/>
</dbReference>
<dbReference type="SMART" id="SM00862">
    <property type="entry name" value="Trans_reg_C"/>
    <property type="match status" value="1"/>
</dbReference>
<dbReference type="Proteomes" id="UP001612415">
    <property type="component" value="Unassembled WGS sequence"/>
</dbReference>
<feature type="domain" description="OmpR/PhoB-type" evidence="8">
    <location>
        <begin position="1"/>
        <end position="79"/>
    </location>
</feature>
<organism evidence="9 10">
    <name type="scientific">Streptomyces cellulosae</name>
    <dbReference type="NCBI Taxonomy" id="1968"/>
    <lineage>
        <taxon>Bacteria</taxon>
        <taxon>Bacillati</taxon>
        <taxon>Actinomycetota</taxon>
        <taxon>Actinomycetes</taxon>
        <taxon>Kitasatosporales</taxon>
        <taxon>Streptomycetaceae</taxon>
        <taxon>Streptomyces</taxon>
    </lineage>
</organism>
<feature type="region of interest" description="Disordered" evidence="7">
    <location>
        <begin position="766"/>
        <end position="787"/>
    </location>
</feature>
<dbReference type="SUPFAM" id="SSF46894">
    <property type="entry name" value="C-terminal effector domain of the bipartite response regulators"/>
    <property type="match status" value="1"/>
</dbReference>
<name>A0ABW7YJD2_STRCE</name>
<dbReference type="Gene3D" id="3.30.70.1230">
    <property type="entry name" value="Nucleotide cyclase"/>
    <property type="match status" value="1"/>
</dbReference>
<sequence>MALGGTKQRATLGYLLLRANRVVATSQLLNALWPVEDAPTSARKILQNAVWGLRRVLTPRPGAEDPALLTQQPGYRLTVDPDDVDLYRFQRGVEEGRGKLAAGSPREAALLLREALALWRGPALADLVEAGINWPELTAVQNSRLDVMEDYFEAELDCGRHHAVLGELQAVFDDSALRERSCGQLMLALYRSGRQADALNVYSRVRRVLVEDLGLEPSRDLKTLQQAILTQDPSLNLPEALKVSSEPRRRLSSVPDPMGPTDAPYDNAVLRPEAERGAPTAAAVPLGPRLEAADGAGGPVAMDAAKRPGAREGAGRLVRAETERTAVAAQSAGSLQRRQVSVVFVRSQLVVADRAGGKVGDARCELGSTDVDELLERISSWIQESVEHFGGTVTARIGSETMVVFDSGDGSGDDAGRAVLSALAIRDGLNAPTGPVAQLGGGGPRLSFHAAIATGEALWRYHEATQEPVVPRISGALLDICHSLLSRAAADRIRVCDRTRERTKGMIEYAADDAGEGEALGIRADYMDLATMPTVDREFELGLLRDLLERARHRTTSHLVTVLGEPASGKTRFLAEFGQAVEQEVHLARFRVGRAPLSGQDSISALQAELVAALCGVEPDDTLQVSLAKLERTVRGLVGQERVHQLLLCLTPLLDPGAPAGPMDAESELDAWWQFLERTSLDRPLVLVIDDLHRADDAMLDFVSGLADFSGVPLLVVASARPELFQHRPDWGGGKHHFTSMTLEPLSDAAVDKLFDFAMASVPARRTELQRPGPEVPAEPWSTRGAGRSDERRRRFIIRTLLAMGAHRDLGATRAWGVVAS</sequence>
<protein>
    <submittedName>
        <fullName evidence="9">BTAD domain-containing putative transcriptional regulator</fullName>
    </submittedName>
</protein>
<dbReference type="CDD" id="cd15831">
    <property type="entry name" value="BTAD"/>
    <property type="match status" value="1"/>
</dbReference>
<evidence type="ECO:0000256" key="4">
    <source>
        <dbReference type="ARBA" id="ARBA00023125"/>
    </source>
</evidence>
<dbReference type="SUPFAM" id="SSF55073">
    <property type="entry name" value="Nucleotide cyclase"/>
    <property type="match status" value="1"/>
</dbReference>
<dbReference type="Gene3D" id="1.25.40.10">
    <property type="entry name" value="Tetratricopeptide repeat domain"/>
    <property type="match status" value="1"/>
</dbReference>
<accession>A0ABW7YJD2</accession>
<keyword evidence="3" id="KW-0805">Transcription regulation</keyword>
<dbReference type="InterPro" id="IPR041664">
    <property type="entry name" value="AAA_16"/>
</dbReference>
<evidence type="ECO:0000256" key="7">
    <source>
        <dbReference type="SAM" id="MobiDB-lite"/>
    </source>
</evidence>
<evidence type="ECO:0000256" key="3">
    <source>
        <dbReference type="ARBA" id="ARBA00023015"/>
    </source>
</evidence>
<feature type="DNA-binding region" description="OmpR/PhoB-type" evidence="6">
    <location>
        <begin position="1"/>
        <end position="79"/>
    </location>
</feature>
<dbReference type="SMART" id="SM01043">
    <property type="entry name" value="BTAD"/>
    <property type="match status" value="1"/>
</dbReference>
<dbReference type="InterPro" id="IPR001867">
    <property type="entry name" value="OmpR/PhoB-type_DNA-bd"/>
</dbReference>
<reference evidence="9 10" key="1">
    <citation type="submission" date="2024-10" db="EMBL/GenBank/DDBJ databases">
        <title>The Natural Products Discovery Center: Release of the First 8490 Sequenced Strains for Exploring Actinobacteria Biosynthetic Diversity.</title>
        <authorList>
            <person name="Kalkreuter E."/>
            <person name="Kautsar S.A."/>
            <person name="Yang D."/>
            <person name="Bader C.D."/>
            <person name="Teijaro C.N."/>
            <person name="Fluegel L."/>
            <person name="Davis C.M."/>
            <person name="Simpson J.R."/>
            <person name="Lauterbach L."/>
            <person name="Steele A.D."/>
            <person name="Gui C."/>
            <person name="Meng S."/>
            <person name="Li G."/>
            <person name="Viehrig K."/>
            <person name="Ye F."/>
            <person name="Su P."/>
            <person name="Kiefer A.F."/>
            <person name="Nichols A."/>
            <person name="Cepeda A.J."/>
            <person name="Yan W."/>
            <person name="Fan B."/>
            <person name="Jiang Y."/>
            <person name="Adhikari A."/>
            <person name="Zheng C.-J."/>
            <person name="Schuster L."/>
            <person name="Cowan T.M."/>
            <person name="Smanski M.J."/>
            <person name="Chevrette M.G."/>
            <person name="De Carvalho L.P.S."/>
            <person name="Shen B."/>
        </authorList>
    </citation>
    <scope>NUCLEOTIDE SEQUENCE [LARGE SCALE GENOMIC DNA]</scope>
    <source>
        <strain evidence="9 10">NPDC051599</strain>
    </source>
</reference>
<dbReference type="InterPro" id="IPR016032">
    <property type="entry name" value="Sig_transdc_resp-reg_C-effctor"/>
</dbReference>
<dbReference type="InterPro" id="IPR051677">
    <property type="entry name" value="AfsR-DnrI-RedD_regulator"/>
</dbReference>
<keyword evidence="2" id="KW-0902">Two-component regulatory system</keyword>
<dbReference type="Pfam" id="PF03704">
    <property type="entry name" value="BTAD"/>
    <property type="match status" value="1"/>
</dbReference>
<comment type="similarity">
    <text evidence="1">Belongs to the AfsR/DnrI/RedD regulatory family.</text>
</comment>
<dbReference type="SUPFAM" id="SSF52540">
    <property type="entry name" value="P-loop containing nucleoside triphosphate hydrolases"/>
    <property type="match status" value="1"/>
</dbReference>
<evidence type="ECO:0000256" key="5">
    <source>
        <dbReference type="ARBA" id="ARBA00023163"/>
    </source>
</evidence>
<feature type="region of interest" description="Disordered" evidence="7">
    <location>
        <begin position="243"/>
        <end position="263"/>
    </location>
</feature>
<dbReference type="InterPro" id="IPR011990">
    <property type="entry name" value="TPR-like_helical_dom_sf"/>
</dbReference>